<feature type="compositionally biased region" description="Polar residues" evidence="1">
    <location>
        <begin position="133"/>
        <end position="151"/>
    </location>
</feature>
<feature type="region of interest" description="Disordered" evidence="1">
    <location>
        <begin position="105"/>
        <end position="151"/>
    </location>
</feature>
<proteinExistence type="predicted"/>
<organism evidence="3 4">
    <name type="scientific">Heligmosomoides polygyrus</name>
    <name type="common">Parasitic roundworm</name>
    <dbReference type="NCBI Taxonomy" id="6339"/>
    <lineage>
        <taxon>Eukaryota</taxon>
        <taxon>Metazoa</taxon>
        <taxon>Ecdysozoa</taxon>
        <taxon>Nematoda</taxon>
        <taxon>Chromadorea</taxon>
        <taxon>Rhabditida</taxon>
        <taxon>Rhabditina</taxon>
        <taxon>Rhabditomorpha</taxon>
        <taxon>Strongyloidea</taxon>
        <taxon>Heligmosomidae</taxon>
        <taxon>Heligmosomoides</taxon>
    </lineage>
</organism>
<feature type="compositionally biased region" description="Polar residues" evidence="1">
    <location>
        <begin position="46"/>
        <end position="59"/>
    </location>
</feature>
<sequence>MQSSRVSEADAGHSSNSLHCSMHKTKCSFFRKKYRKSVANVRSQSALLRQSSTRNSTTRLAGGLQSHNFSRRVEPIRRPFVFRMSAPCVSNAAASATLRKKLQKLREEKSCETDDDTLKEESHPISVKGECPSTDSEAINPIHRTSTVNIP</sequence>
<dbReference type="EMBL" id="UZAH01025634">
    <property type="protein sequence ID" value="VDO67679.1"/>
    <property type="molecule type" value="Genomic_DNA"/>
</dbReference>
<evidence type="ECO:0000313" key="2">
    <source>
        <dbReference type="EMBL" id="VDO67679.1"/>
    </source>
</evidence>
<accession>A0A183FHL8</accession>
<accession>A0A3P7XQ79</accession>
<dbReference type="WBParaSite" id="HPBE_0000628601-mRNA-1">
    <property type="protein sequence ID" value="HPBE_0000628601-mRNA-1"/>
    <property type="gene ID" value="HPBE_0000628601"/>
</dbReference>
<protein>
    <submittedName>
        <fullName evidence="4">Cyclin-dependent kinase inhibitor</fullName>
    </submittedName>
</protein>
<dbReference type="AlphaFoldDB" id="A0A183FHL8"/>
<name>A0A183FHL8_HELPZ</name>
<feature type="region of interest" description="Disordered" evidence="1">
    <location>
        <begin position="46"/>
        <end position="66"/>
    </location>
</feature>
<evidence type="ECO:0000313" key="3">
    <source>
        <dbReference type="Proteomes" id="UP000050761"/>
    </source>
</evidence>
<evidence type="ECO:0000256" key="1">
    <source>
        <dbReference type="SAM" id="MobiDB-lite"/>
    </source>
</evidence>
<keyword evidence="3" id="KW-1185">Reference proteome</keyword>
<gene>
    <name evidence="2" type="ORF">HPBE_LOCUS6287</name>
</gene>
<reference evidence="4" key="2">
    <citation type="submission" date="2019-09" db="UniProtKB">
        <authorList>
            <consortium name="WormBaseParasite"/>
        </authorList>
    </citation>
    <scope>IDENTIFICATION</scope>
</reference>
<evidence type="ECO:0000313" key="4">
    <source>
        <dbReference type="WBParaSite" id="HPBE_0000628601-mRNA-1"/>
    </source>
</evidence>
<dbReference type="Proteomes" id="UP000050761">
    <property type="component" value="Unassembled WGS sequence"/>
</dbReference>
<reference evidence="2 3" key="1">
    <citation type="submission" date="2018-11" db="EMBL/GenBank/DDBJ databases">
        <authorList>
            <consortium name="Pathogen Informatics"/>
        </authorList>
    </citation>
    <scope>NUCLEOTIDE SEQUENCE [LARGE SCALE GENOMIC DNA]</scope>
</reference>